<keyword evidence="3" id="KW-1185">Reference proteome</keyword>
<dbReference type="InterPro" id="IPR036116">
    <property type="entry name" value="FN3_sf"/>
</dbReference>
<comment type="caution">
    <text evidence="2">The sequence shown here is derived from an EMBL/GenBank/DDBJ whole genome shotgun (WGS) entry which is preliminary data.</text>
</comment>
<dbReference type="AlphaFoldDB" id="A0AA35U047"/>
<dbReference type="CDD" id="cd00063">
    <property type="entry name" value="FN3"/>
    <property type="match status" value="1"/>
</dbReference>
<reference evidence="2" key="1">
    <citation type="submission" date="2023-03" db="EMBL/GenBank/DDBJ databases">
        <authorList>
            <person name="Steffen K."/>
            <person name="Cardenas P."/>
        </authorList>
    </citation>
    <scope>NUCLEOTIDE SEQUENCE</scope>
</reference>
<proteinExistence type="predicted"/>
<feature type="domain" description="Fibronectin type-III" evidence="1">
    <location>
        <begin position="1"/>
        <end position="78"/>
    </location>
</feature>
<dbReference type="InterPro" id="IPR013783">
    <property type="entry name" value="Ig-like_fold"/>
</dbReference>
<dbReference type="Gene3D" id="2.60.40.10">
    <property type="entry name" value="Immunoglobulins"/>
    <property type="match status" value="1"/>
</dbReference>
<gene>
    <name evidence="2" type="ORF">GBAR_LOCUS31428</name>
</gene>
<sequence>TIQWGSVPCILQNGDITGYSVRYYADGPVQTMSIFGMSLETTLPDLVSSTTYLVQVAAVNNVGTGEFSNTRSQMTLGYVRFKSNPTLPSIGALLNDSLSLCPHSMIRE</sequence>
<organism evidence="2 3">
    <name type="scientific">Geodia barretti</name>
    <name type="common">Barrett's horny sponge</name>
    <dbReference type="NCBI Taxonomy" id="519541"/>
    <lineage>
        <taxon>Eukaryota</taxon>
        <taxon>Metazoa</taxon>
        <taxon>Porifera</taxon>
        <taxon>Demospongiae</taxon>
        <taxon>Heteroscleromorpha</taxon>
        <taxon>Tetractinellida</taxon>
        <taxon>Astrophorina</taxon>
        <taxon>Geodiidae</taxon>
        <taxon>Geodia</taxon>
    </lineage>
</organism>
<dbReference type="SUPFAM" id="SSF49265">
    <property type="entry name" value="Fibronectin type III"/>
    <property type="match status" value="1"/>
</dbReference>
<evidence type="ECO:0000259" key="1">
    <source>
        <dbReference type="PROSITE" id="PS50853"/>
    </source>
</evidence>
<feature type="non-terminal residue" evidence="2">
    <location>
        <position position="1"/>
    </location>
</feature>
<evidence type="ECO:0000313" key="3">
    <source>
        <dbReference type="Proteomes" id="UP001174909"/>
    </source>
</evidence>
<dbReference type="Pfam" id="PF00041">
    <property type="entry name" value="fn3"/>
    <property type="match status" value="1"/>
</dbReference>
<accession>A0AA35U047</accession>
<dbReference type="InterPro" id="IPR003961">
    <property type="entry name" value="FN3_dom"/>
</dbReference>
<dbReference type="Proteomes" id="UP001174909">
    <property type="component" value="Unassembled WGS sequence"/>
</dbReference>
<name>A0AA35U047_GEOBA</name>
<evidence type="ECO:0000313" key="2">
    <source>
        <dbReference type="EMBL" id="CAI8057695.1"/>
    </source>
</evidence>
<dbReference type="EMBL" id="CASHTH010004466">
    <property type="protein sequence ID" value="CAI8057695.1"/>
    <property type="molecule type" value="Genomic_DNA"/>
</dbReference>
<protein>
    <recommendedName>
        <fullName evidence="1">Fibronectin type-III domain-containing protein</fullName>
    </recommendedName>
</protein>
<dbReference type="PROSITE" id="PS50853">
    <property type="entry name" value="FN3"/>
    <property type="match status" value="1"/>
</dbReference>